<keyword evidence="4" id="KW-1185">Reference proteome</keyword>
<organism evidence="3 4">
    <name type="scientific">Pristionchus fissidentatus</name>
    <dbReference type="NCBI Taxonomy" id="1538716"/>
    <lineage>
        <taxon>Eukaryota</taxon>
        <taxon>Metazoa</taxon>
        <taxon>Ecdysozoa</taxon>
        <taxon>Nematoda</taxon>
        <taxon>Chromadorea</taxon>
        <taxon>Rhabditida</taxon>
        <taxon>Rhabditina</taxon>
        <taxon>Diplogasteromorpha</taxon>
        <taxon>Diplogasteroidea</taxon>
        <taxon>Neodiplogasteridae</taxon>
        <taxon>Pristionchus</taxon>
    </lineage>
</organism>
<name>A0AAV5US13_9BILA</name>
<keyword evidence="2" id="KW-0732">Signal</keyword>
<proteinExistence type="predicted"/>
<dbReference type="EMBL" id="BTSY01000001">
    <property type="protein sequence ID" value="GMT09040.1"/>
    <property type="molecule type" value="Genomic_DNA"/>
</dbReference>
<comment type="caution">
    <text evidence="3">The sequence shown here is derived from an EMBL/GenBank/DDBJ whole genome shotgun (WGS) entry which is preliminary data.</text>
</comment>
<feature type="signal peptide" evidence="2">
    <location>
        <begin position="1"/>
        <end position="33"/>
    </location>
</feature>
<dbReference type="AlphaFoldDB" id="A0AAV5US13"/>
<feature type="region of interest" description="Disordered" evidence="1">
    <location>
        <begin position="33"/>
        <end position="56"/>
    </location>
</feature>
<evidence type="ECO:0000313" key="3">
    <source>
        <dbReference type="EMBL" id="GMT09040.1"/>
    </source>
</evidence>
<gene>
    <name evidence="3" type="ORF">PFISCL1PPCAC_337</name>
</gene>
<feature type="non-terminal residue" evidence="3">
    <location>
        <position position="283"/>
    </location>
</feature>
<feature type="non-terminal residue" evidence="3">
    <location>
        <position position="1"/>
    </location>
</feature>
<evidence type="ECO:0000313" key="4">
    <source>
        <dbReference type="Proteomes" id="UP001432322"/>
    </source>
</evidence>
<dbReference type="Proteomes" id="UP001432322">
    <property type="component" value="Unassembled WGS sequence"/>
</dbReference>
<evidence type="ECO:0000256" key="2">
    <source>
        <dbReference type="SAM" id="SignalP"/>
    </source>
</evidence>
<evidence type="ECO:0000256" key="1">
    <source>
        <dbReference type="SAM" id="MobiDB-lite"/>
    </source>
</evidence>
<sequence>VNSTTLITRSWTVNNSLHGFLLALLLGLSSTNTSSSAGGDETNLKTGARRSGDGRGVSDMLVVTSSMGMLDGVHGDSSHARPAVTLSLVLVVSTSSLEHGLVGTSSTGDDSYHGAVVGLDDLLGSRRKTDAGFSGVGVVSDDGGVVSGGTGKTSTVSDLLLDVADSSSLGKLSNGENVSDLHLGLSSAIDELSGVHALASNHGALQLLVLVGATELDDGEGSSSSGVMDDILKEALQVSVTLGEVDGTELGGSLAVLVVGLEDTSGSLTLDADSASHLTLNNN</sequence>
<reference evidence="3" key="1">
    <citation type="submission" date="2023-10" db="EMBL/GenBank/DDBJ databases">
        <title>Genome assembly of Pristionchus species.</title>
        <authorList>
            <person name="Yoshida K."/>
            <person name="Sommer R.J."/>
        </authorList>
    </citation>
    <scope>NUCLEOTIDE SEQUENCE</scope>
    <source>
        <strain evidence="3">RS5133</strain>
    </source>
</reference>
<accession>A0AAV5US13</accession>
<feature type="chain" id="PRO_5043921567" evidence="2">
    <location>
        <begin position="34"/>
        <end position="283"/>
    </location>
</feature>
<protein>
    <submittedName>
        <fullName evidence="3">Uncharacterized protein</fullName>
    </submittedName>
</protein>